<evidence type="ECO:0000256" key="1">
    <source>
        <dbReference type="SAM" id="MobiDB-lite"/>
    </source>
</evidence>
<dbReference type="AlphaFoldDB" id="A0AAN9F4P0"/>
<feature type="compositionally biased region" description="Polar residues" evidence="1">
    <location>
        <begin position="129"/>
        <end position="147"/>
    </location>
</feature>
<feature type="region of interest" description="Disordered" evidence="1">
    <location>
        <begin position="125"/>
        <end position="147"/>
    </location>
</feature>
<organism evidence="2 3">
    <name type="scientific">Crotalaria pallida</name>
    <name type="common">Smooth rattlebox</name>
    <name type="synonym">Crotalaria striata</name>
    <dbReference type="NCBI Taxonomy" id="3830"/>
    <lineage>
        <taxon>Eukaryota</taxon>
        <taxon>Viridiplantae</taxon>
        <taxon>Streptophyta</taxon>
        <taxon>Embryophyta</taxon>
        <taxon>Tracheophyta</taxon>
        <taxon>Spermatophyta</taxon>
        <taxon>Magnoliopsida</taxon>
        <taxon>eudicotyledons</taxon>
        <taxon>Gunneridae</taxon>
        <taxon>Pentapetalae</taxon>
        <taxon>rosids</taxon>
        <taxon>fabids</taxon>
        <taxon>Fabales</taxon>
        <taxon>Fabaceae</taxon>
        <taxon>Papilionoideae</taxon>
        <taxon>50 kb inversion clade</taxon>
        <taxon>genistoids sensu lato</taxon>
        <taxon>core genistoids</taxon>
        <taxon>Crotalarieae</taxon>
        <taxon>Crotalaria</taxon>
    </lineage>
</organism>
<accession>A0AAN9F4P0</accession>
<proteinExistence type="predicted"/>
<dbReference type="EMBL" id="JAYWIO010000004">
    <property type="protein sequence ID" value="KAK7269742.1"/>
    <property type="molecule type" value="Genomic_DNA"/>
</dbReference>
<feature type="region of interest" description="Disordered" evidence="1">
    <location>
        <begin position="318"/>
        <end position="376"/>
    </location>
</feature>
<gene>
    <name evidence="2" type="ORF">RIF29_22477</name>
</gene>
<evidence type="ECO:0000313" key="2">
    <source>
        <dbReference type="EMBL" id="KAK7269742.1"/>
    </source>
</evidence>
<reference evidence="2 3" key="1">
    <citation type="submission" date="2024-01" db="EMBL/GenBank/DDBJ databases">
        <title>The genomes of 5 underutilized Papilionoideae crops provide insights into root nodulation and disease resistanc.</title>
        <authorList>
            <person name="Yuan L."/>
        </authorList>
    </citation>
    <scope>NUCLEOTIDE SEQUENCE [LARGE SCALE GENOMIC DNA]</scope>
    <source>
        <strain evidence="2">ZHUSHIDOU_FW_LH</strain>
        <tissue evidence="2">Leaf</tissue>
    </source>
</reference>
<feature type="compositionally biased region" description="Polar residues" evidence="1">
    <location>
        <begin position="217"/>
        <end position="227"/>
    </location>
</feature>
<feature type="compositionally biased region" description="Basic and acidic residues" evidence="1">
    <location>
        <begin position="229"/>
        <end position="248"/>
    </location>
</feature>
<sequence>MIEKEVATCMDEGNVLPKMDNDASKAGSYKESLLKDVEHLGIEEPILVSCGSDIAVSTVAGGNTVNGDHEIVGEGGICQDQALTVIADNQQGIKAINGVAPYNEIPVESPYGPWMMVKKPIRRKDSGRHNYNQPNTGNTDRQQTNLGNQSRFAALDIEEEKEEDSTDVDMGGTNKGSQQILSIVGNSNNYKHVTNKVRNHVGGKNPQNKSGKAVMGQPNTKKINNIGPSKERKSSQAHERIQTGKEVDSLDNSISSFSKVPLENSVEKAQSSKEKEIEILHKMRLLQQQGVNGIDGFVTQVHLSALEVAHMKSNLNNSHALHQKDPKPPDNAKNEIGTPAMEIDEPGPVYSGIDQQKNEIHSGTIDHSGPSSSLSQ</sequence>
<keyword evidence="3" id="KW-1185">Reference proteome</keyword>
<feature type="region of interest" description="Disordered" evidence="1">
    <location>
        <begin position="198"/>
        <end position="252"/>
    </location>
</feature>
<feature type="compositionally biased region" description="Basic and acidic residues" evidence="1">
    <location>
        <begin position="322"/>
        <end position="333"/>
    </location>
</feature>
<name>A0AAN9F4P0_CROPI</name>
<dbReference type="Proteomes" id="UP001372338">
    <property type="component" value="Unassembled WGS sequence"/>
</dbReference>
<evidence type="ECO:0000313" key="3">
    <source>
        <dbReference type="Proteomes" id="UP001372338"/>
    </source>
</evidence>
<comment type="caution">
    <text evidence="2">The sequence shown here is derived from an EMBL/GenBank/DDBJ whole genome shotgun (WGS) entry which is preliminary data.</text>
</comment>
<protein>
    <submittedName>
        <fullName evidence="2">Uncharacterized protein</fullName>
    </submittedName>
</protein>